<proteinExistence type="predicted"/>
<comment type="caution">
    <text evidence="2">The sequence shown here is derived from an EMBL/GenBank/DDBJ whole genome shotgun (WGS) entry which is preliminary data.</text>
</comment>
<evidence type="ECO:0000256" key="1">
    <source>
        <dbReference type="SAM" id="MobiDB-lite"/>
    </source>
</evidence>
<evidence type="ECO:0000313" key="3">
    <source>
        <dbReference type="Proteomes" id="UP001066276"/>
    </source>
</evidence>
<dbReference type="Proteomes" id="UP001066276">
    <property type="component" value="Chromosome 10"/>
</dbReference>
<reference evidence="2" key="1">
    <citation type="journal article" date="2022" name="bioRxiv">
        <title>Sequencing and chromosome-scale assembly of the giantPleurodeles waltlgenome.</title>
        <authorList>
            <person name="Brown T."/>
            <person name="Elewa A."/>
            <person name="Iarovenko S."/>
            <person name="Subramanian E."/>
            <person name="Araus A.J."/>
            <person name="Petzold A."/>
            <person name="Susuki M."/>
            <person name="Suzuki K.-i.T."/>
            <person name="Hayashi T."/>
            <person name="Toyoda A."/>
            <person name="Oliveira C."/>
            <person name="Osipova E."/>
            <person name="Leigh N.D."/>
            <person name="Simon A."/>
            <person name="Yun M.H."/>
        </authorList>
    </citation>
    <scope>NUCLEOTIDE SEQUENCE</scope>
    <source>
        <strain evidence="2">20211129_DDA</strain>
        <tissue evidence="2">Liver</tissue>
    </source>
</reference>
<organism evidence="2 3">
    <name type="scientific">Pleurodeles waltl</name>
    <name type="common">Iberian ribbed newt</name>
    <dbReference type="NCBI Taxonomy" id="8319"/>
    <lineage>
        <taxon>Eukaryota</taxon>
        <taxon>Metazoa</taxon>
        <taxon>Chordata</taxon>
        <taxon>Craniata</taxon>
        <taxon>Vertebrata</taxon>
        <taxon>Euteleostomi</taxon>
        <taxon>Amphibia</taxon>
        <taxon>Batrachia</taxon>
        <taxon>Caudata</taxon>
        <taxon>Salamandroidea</taxon>
        <taxon>Salamandridae</taxon>
        <taxon>Pleurodelinae</taxon>
        <taxon>Pleurodeles</taxon>
    </lineage>
</organism>
<dbReference type="AlphaFoldDB" id="A0AAV7MGI9"/>
<protein>
    <submittedName>
        <fullName evidence="2">Uncharacterized protein</fullName>
    </submittedName>
</protein>
<name>A0AAV7MGI9_PLEWA</name>
<dbReference type="EMBL" id="JANPWB010000014">
    <property type="protein sequence ID" value="KAJ1101644.1"/>
    <property type="molecule type" value="Genomic_DNA"/>
</dbReference>
<evidence type="ECO:0000313" key="2">
    <source>
        <dbReference type="EMBL" id="KAJ1101644.1"/>
    </source>
</evidence>
<sequence length="89" mass="9721">MLRSARVPGSVLPLSSKVILGQGVPEDGKSAMRGTSRRYGAAPHAKERSRSWLHPPFEQQGDPGTGSSRRRQVNNGSLMLSWNRCHGPE</sequence>
<keyword evidence="3" id="KW-1185">Reference proteome</keyword>
<accession>A0AAV7MGI9</accession>
<feature type="region of interest" description="Disordered" evidence="1">
    <location>
        <begin position="22"/>
        <end position="89"/>
    </location>
</feature>
<gene>
    <name evidence="2" type="ORF">NDU88_006710</name>
</gene>